<proteinExistence type="predicted"/>
<dbReference type="EMBL" id="JACGCM010001150">
    <property type="protein sequence ID" value="KAF6160880.1"/>
    <property type="molecule type" value="Genomic_DNA"/>
</dbReference>
<evidence type="ECO:0000256" key="1">
    <source>
        <dbReference type="SAM" id="MobiDB-lite"/>
    </source>
</evidence>
<keyword evidence="3" id="KW-1185">Reference proteome</keyword>
<accession>A0A7J7N1H6</accession>
<feature type="compositionally biased region" description="Low complexity" evidence="1">
    <location>
        <begin position="1"/>
        <end position="14"/>
    </location>
</feature>
<evidence type="ECO:0000313" key="3">
    <source>
        <dbReference type="Proteomes" id="UP000541444"/>
    </source>
</evidence>
<gene>
    <name evidence="2" type="ORF">GIB67_041934</name>
</gene>
<reference evidence="2 3" key="1">
    <citation type="journal article" date="2020" name="IScience">
        <title>Genome Sequencing of the Endangered Kingdonia uniflora (Circaeasteraceae, Ranunculales) Reveals Potential Mechanisms of Evolutionary Specialization.</title>
        <authorList>
            <person name="Sun Y."/>
            <person name="Deng T."/>
            <person name="Zhang A."/>
            <person name="Moore M.J."/>
            <person name="Landis J.B."/>
            <person name="Lin N."/>
            <person name="Zhang H."/>
            <person name="Zhang X."/>
            <person name="Huang J."/>
            <person name="Zhang X."/>
            <person name="Sun H."/>
            <person name="Wang H."/>
        </authorList>
    </citation>
    <scope>NUCLEOTIDE SEQUENCE [LARGE SCALE GENOMIC DNA]</scope>
    <source>
        <strain evidence="2">TB1705</strain>
        <tissue evidence="2">Leaf</tissue>
    </source>
</reference>
<evidence type="ECO:0000313" key="2">
    <source>
        <dbReference type="EMBL" id="KAF6160880.1"/>
    </source>
</evidence>
<organism evidence="2 3">
    <name type="scientific">Kingdonia uniflora</name>
    <dbReference type="NCBI Taxonomy" id="39325"/>
    <lineage>
        <taxon>Eukaryota</taxon>
        <taxon>Viridiplantae</taxon>
        <taxon>Streptophyta</taxon>
        <taxon>Embryophyta</taxon>
        <taxon>Tracheophyta</taxon>
        <taxon>Spermatophyta</taxon>
        <taxon>Magnoliopsida</taxon>
        <taxon>Ranunculales</taxon>
        <taxon>Circaeasteraceae</taxon>
        <taxon>Kingdonia</taxon>
    </lineage>
</organism>
<comment type="caution">
    <text evidence="2">The sequence shown here is derived from an EMBL/GenBank/DDBJ whole genome shotgun (WGS) entry which is preliminary data.</text>
</comment>
<sequence>MRMLPPSRSMSSSLNPMEQSPMPSPIHVGGSHEHFDTSGGVEDPEWEEYDPDLAEEVIEDPPPKHLTNELNGLQEKGEDFLQMDQQDP</sequence>
<name>A0A7J7N1H6_9MAGN</name>
<feature type="compositionally biased region" description="Acidic residues" evidence="1">
    <location>
        <begin position="42"/>
        <end position="59"/>
    </location>
</feature>
<dbReference type="AlphaFoldDB" id="A0A7J7N1H6"/>
<protein>
    <submittedName>
        <fullName evidence="2">Uncharacterized protein</fullName>
    </submittedName>
</protein>
<dbReference type="Proteomes" id="UP000541444">
    <property type="component" value="Unassembled WGS sequence"/>
</dbReference>
<feature type="region of interest" description="Disordered" evidence="1">
    <location>
        <begin position="1"/>
        <end position="88"/>
    </location>
</feature>